<comment type="subcellular location">
    <subcellularLocation>
        <location evidence="1">Mitochondrion</location>
    </subcellularLocation>
</comment>
<dbReference type="PANTHER" id="PTHR46909">
    <property type="entry name" value="39S RIBOSOMAL PROTEIN L36, MITOCHONDRIAL"/>
    <property type="match status" value="1"/>
</dbReference>
<proteinExistence type="inferred from homology"/>
<keyword evidence="3" id="KW-0809">Transit peptide</keyword>
<dbReference type="GO" id="GO:0005762">
    <property type="term" value="C:mitochondrial large ribosomal subunit"/>
    <property type="evidence" value="ECO:0007669"/>
    <property type="project" value="TreeGrafter"/>
</dbReference>
<evidence type="ECO:0000256" key="8">
    <source>
        <dbReference type="ARBA" id="ARBA00035411"/>
    </source>
</evidence>
<dbReference type="GO" id="GO:0003735">
    <property type="term" value="F:structural constituent of ribosome"/>
    <property type="evidence" value="ECO:0007669"/>
    <property type="project" value="InterPro"/>
</dbReference>
<evidence type="ECO:0000256" key="3">
    <source>
        <dbReference type="ARBA" id="ARBA00022946"/>
    </source>
</evidence>
<reference evidence="9" key="1">
    <citation type="journal article" date="2013" name="Nature">
        <title>Insights into bilaterian evolution from three spiralian genomes.</title>
        <authorList>
            <person name="Simakov O."/>
            <person name="Marletaz F."/>
            <person name="Cho S.J."/>
            <person name="Edsinger-Gonzales E."/>
            <person name="Havlak P."/>
            <person name="Hellsten U."/>
            <person name="Kuo D.H."/>
            <person name="Larsson T."/>
            <person name="Lv J."/>
            <person name="Arendt D."/>
            <person name="Savage R."/>
            <person name="Osoegawa K."/>
            <person name="de Jong P."/>
            <person name="Grimwood J."/>
            <person name="Chapman J.A."/>
            <person name="Shapiro H."/>
            <person name="Aerts A."/>
            <person name="Otillar R.P."/>
            <person name="Terry A.Y."/>
            <person name="Boore J.L."/>
            <person name="Grigoriev I.V."/>
            <person name="Lindberg D.R."/>
            <person name="Seaver E.C."/>
            <person name="Weisblat D.A."/>
            <person name="Putnam N.H."/>
            <person name="Rokhsar D.S."/>
        </authorList>
    </citation>
    <scope>NUCLEOTIDE SEQUENCE</scope>
    <source>
        <strain evidence="9">I ESC-2004</strain>
    </source>
</reference>
<gene>
    <name evidence="9" type="ORF">CAPTEDRAFT_70053</name>
</gene>
<dbReference type="Pfam" id="PF00444">
    <property type="entry name" value="Ribosomal_L36"/>
    <property type="match status" value="1"/>
</dbReference>
<feature type="non-terminal residue" evidence="9">
    <location>
        <position position="1"/>
    </location>
</feature>
<dbReference type="SUPFAM" id="SSF57840">
    <property type="entry name" value="Ribosomal protein L36"/>
    <property type="match status" value="1"/>
</dbReference>
<keyword evidence="4" id="KW-0689">Ribosomal protein</keyword>
<dbReference type="OrthoDB" id="10265903at2759"/>
<dbReference type="GO" id="GO:0006412">
    <property type="term" value="P:translation"/>
    <property type="evidence" value="ECO:0007669"/>
    <property type="project" value="InterPro"/>
</dbReference>
<evidence type="ECO:0000256" key="7">
    <source>
        <dbReference type="ARBA" id="ARBA00035239"/>
    </source>
</evidence>
<feature type="non-terminal residue" evidence="9">
    <location>
        <position position="76"/>
    </location>
</feature>
<evidence type="ECO:0000313" key="9">
    <source>
        <dbReference type="EMBL" id="ELT88838.1"/>
    </source>
</evidence>
<dbReference type="STRING" id="283909.R7T6C1"/>
<protein>
    <recommendedName>
        <fullName evidence="7">Large ribosomal subunit protein bL36m</fullName>
    </recommendedName>
    <alternativeName>
        <fullName evidence="8">39S ribosomal protein L36, mitochondrial</fullName>
    </alternativeName>
</protein>
<dbReference type="AlphaFoldDB" id="R7T6C1"/>
<organism evidence="9">
    <name type="scientific">Capitella teleta</name>
    <name type="common">Polychaete worm</name>
    <dbReference type="NCBI Taxonomy" id="283909"/>
    <lineage>
        <taxon>Eukaryota</taxon>
        <taxon>Metazoa</taxon>
        <taxon>Spiralia</taxon>
        <taxon>Lophotrochozoa</taxon>
        <taxon>Annelida</taxon>
        <taxon>Polychaeta</taxon>
        <taxon>Sedentaria</taxon>
        <taxon>Scolecida</taxon>
        <taxon>Capitellidae</taxon>
        <taxon>Capitella</taxon>
    </lineage>
</organism>
<dbReference type="InterPro" id="IPR035977">
    <property type="entry name" value="Ribosomal_bL36_sp"/>
</dbReference>
<sequence>LQPTQHFSLLTRLPTVTITAPSSALLPVSNTLAAQPNAGYKVKVRLRKRCQHCFYVRRRGRWFIECKEKGRHKQMQ</sequence>
<name>R7T6C1_CAPTE</name>
<dbReference type="InterPro" id="IPR000473">
    <property type="entry name" value="Ribosomal_bL36"/>
</dbReference>
<evidence type="ECO:0000256" key="2">
    <source>
        <dbReference type="ARBA" id="ARBA00007645"/>
    </source>
</evidence>
<keyword evidence="6" id="KW-0687">Ribonucleoprotein</keyword>
<evidence type="ECO:0000256" key="6">
    <source>
        <dbReference type="ARBA" id="ARBA00023274"/>
    </source>
</evidence>
<dbReference type="HOGENOM" id="CLU_135723_5_0_1"/>
<evidence type="ECO:0000256" key="5">
    <source>
        <dbReference type="ARBA" id="ARBA00023128"/>
    </source>
</evidence>
<keyword evidence="5" id="KW-0496">Mitochondrion</keyword>
<accession>R7T6C1</accession>
<dbReference type="EMBL" id="KB311659">
    <property type="protein sequence ID" value="ELT88838.1"/>
    <property type="molecule type" value="Genomic_DNA"/>
</dbReference>
<dbReference type="OMA" id="RSNGYRY"/>
<comment type="similarity">
    <text evidence="2">Belongs to the bacterial ribosomal protein bL36 family.</text>
</comment>
<dbReference type="InterPro" id="IPR052143">
    <property type="entry name" value="Mitoribosomal_bL36m"/>
</dbReference>
<evidence type="ECO:0000256" key="1">
    <source>
        <dbReference type="ARBA" id="ARBA00004173"/>
    </source>
</evidence>
<dbReference type="PANTHER" id="PTHR46909:SF1">
    <property type="entry name" value="LARGE RIBOSOMAL SUBUNIT PROTEIN BL36M"/>
    <property type="match status" value="1"/>
</dbReference>
<evidence type="ECO:0000256" key="4">
    <source>
        <dbReference type="ARBA" id="ARBA00022980"/>
    </source>
</evidence>